<sequence length="423" mass="48926">MRFPLPYRVGETTYPGNSDEKIACEAATYAWLEENCPSVPIPKLYGFGLSTNKRFTNTRLLPWWSQWFHQAHCFLLAALGLQQPSRYIPHPSSHFAPLDIGYLLIETVTSGEMLSESWRQKRNDARLYNLQQGLARIMVSCTRLRLPRIGIFRIDDCGYLRLDNRPISVQSTLHENEGLSRIMSRHTTYSSVNDFVLSELMAYETRFLEQPNAIVSRGDAQYQITGLATAKLILPQLLRDDLDAGPFVFALTDLHQSNIFVDENWNITCIVDLEFACSWPVEFYQAPHWLDVDFIDDVTPTDFATRHADFVRHIEREEELQRFEDQSIGTGTERLSSIMQGSWDRGAFWVALTLRDPVSFAAIFFQRILKGYFNYSEEQLEKAENHQFCCNLFRRDSPSIIDRKLEDQKKYLEELAEAFAEAS</sequence>
<protein>
    <submittedName>
        <fullName evidence="1">Uncharacterized protein</fullName>
    </submittedName>
</protein>
<dbReference type="Proteomes" id="UP001143910">
    <property type="component" value="Unassembled WGS sequence"/>
</dbReference>
<evidence type="ECO:0000313" key="2">
    <source>
        <dbReference type="Proteomes" id="UP001143910"/>
    </source>
</evidence>
<proteinExistence type="predicted"/>
<evidence type="ECO:0000313" key="1">
    <source>
        <dbReference type="EMBL" id="KAJ2977445.1"/>
    </source>
</evidence>
<gene>
    <name evidence="1" type="ORF">NQ176_g4364</name>
</gene>
<reference evidence="1" key="1">
    <citation type="submission" date="2022-08" db="EMBL/GenBank/DDBJ databases">
        <title>Genome Sequence of Lecanicillium fungicola.</title>
        <authorList>
            <person name="Buettner E."/>
        </authorList>
    </citation>
    <scope>NUCLEOTIDE SEQUENCE</scope>
    <source>
        <strain evidence="1">Babe33</strain>
    </source>
</reference>
<keyword evidence="2" id="KW-1185">Reference proteome</keyword>
<accession>A0ACC1NDR7</accession>
<organism evidence="1 2">
    <name type="scientific">Zarea fungicola</name>
    <dbReference type="NCBI Taxonomy" id="93591"/>
    <lineage>
        <taxon>Eukaryota</taxon>
        <taxon>Fungi</taxon>
        <taxon>Dikarya</taxon>
        <taxon>Ascomycota</taxon>
        <taxon>Pezizomycotina</taxon>
        <taxon>Sordariomycetes</taxon>
        <taxon>Hypocreomycetidae</taxon>
        <taxon>Hypocreales</taxon>
        <taxon>Cordycipitaceae</taxon>
        <taxon>Zarea</taxon>
    </lineage>
</organism>
<comment type="caution">
    <text evidence="1">The sequence shown here is derived from an EMBL/GenBank/DDBJ whole genome shotgun (WGS) entry which is preliminary data.</text>
</comment>
<dbReference type="EMBL" id="JANJQO010000471">
    <property type="protein sequence ID" value="KAJ2977445.1"/>
    <property type="molecule type" value="Genomic_DNA"/>
</dbReference>
<name>A0ACC1NDR7_9HYPO</name>